<reference evidence="2 3" key="1">
    <citation type="submission" date="2019-04" db="EMBL/GenBank/DDBJ databases">
        <title>Draft genome of the big-headed turtle Platysternon megacephalum.</title>
        <authorList>
            <person name="Gong S."/>
        </authorList>
    </citation>
    <scope>NUCLEOTIDE SEQUENCE [LARGE SCALE GENOMIC DNA]</scope>
    <source>
        <strain evidence="2">DO16091913</strain>
        <tissue evidence="2">Muscle</tissue>
    </source>
</reference>
<evidence type="ECO:0000313" key="3">
    <source>
        <dbReference type="Proteomes" id="UP000297703"/>
    </source>
</evidence>
<dbReference type="Proteomes" id="UP000297703">
    <property type="component" value="Unassembled WGS sequence"/>
</dbReference>
<dbReference type="AlphaFoldDB" id="A0A4D9ELB2"/>
<proteinExistence type="predicted"/>
<name>A0A4D9ELB2_9SAUR</name>
<accession>A0A4D9ELB2</accession>
<feature type="region of interest" description="Disordered" evidence="1">
    <location>
        <begin position="1"/>
        <end position="22"/>
    </location>
</feature>
<feature type="compositionally biased region" description="Low complexity" evidence="1">
    <location>
        <begin position="1"/>
        <end position="13"/>
    </location>
</feature>
<evidence type="ECO:0000313" key="2">
    <source>
        <dbReference type="EMBL" id="TFK12171.1"/>
    </source>
</evidence>
<organism evidence="2 3">
    <name type="scientific">Platysternon megacephalum</name>
    <name type="common">big-headed turtle</name>
    <dbReference type="NCBI Taxonomy" id="55544"/>
    <lineage>
        <taxon>Eukaryota</taxon>
        <taxon>Metazoa</taxon>
        <taxon>Chordata</taxon>
        <taxon>Craniata</taxon>
        <taxon>Vertebrata</taxon>
        <taxon>Euteleostomi</taxon>
        <taxon>Archelosauria</taxon>
        <taxon>Testudinata</taxon>
        <taxon>Testudines</taxon>
        <taxon>Cryptodira</taxon>
        <taxon>Durocryptodira</taxon>
        <taxon>Testudinoidea</taxon>
        <taxon>Platysternidae</taxon>
        <taxon>Platysternon</taxon>
    </lineage>
</organism>
<sequence length="99" mass="10584">MGLTSHVHLQPLHMLPPPPDGVRPHIQVNSSWGECLSQVRCLDLGREPWNSCQGMGSQPLELQGCLEALLIRAQQVGACGPDAALPSHLPPGRALPAEL</sequence>
<protein>
    <submittedName>
        <fullName evidence="2">Selenoprotein P</fullName>
    </submittedName>
</protein>
<reference evidence="2 3" key="2">
    <citation type="submission" date="2019-04" db="EMBL/GenBank/DDBJ databases">
        <title>The genome sequence of big-headed turtle.</title>
        <authorList>
            <person name="Gong S."/>
        </authorList>
    </citation>
    <scope>NUCLEOTIDE SEQUENCE [LARGE SCALE GENOMIC DNA]</scope>
    <source>
        <strain evidence="2">DO16091913</strain>
        <tissue evidence="2">Muscle</tissue>
    </source>
</reference>
<keyword evidence="3" id="KW-1185">Reference proteome</keyword>
<evidence type="ECO:0000256" key="1">
    <source>
        <dbReference type="SAM" id="MobiDB-lite"/>
    </source>
</evidence>
<gene>
    <name evidence="2" type="ORF">DR999_PMT04617</name>
</gene>
<comment type="caution">
    <text evidence="2">The sequence shown here is derived from an EMBL/GenBank/DDBJ whole genome shotgun (WGS) entry which is preliminary data.</text>
</comment>
<dbReference type="EMBL" id="QXTE01000025">
    <property type="protein sequence ID" value="TFK12171.1"/>
    <property type="molecule type" value="Genomic_DNA"/>
</dbReference>